<evidence type="ECO:0000313" key="4">
    <source>
        <dbReference type="Proteomes" id="UP000465609"/>
    </source>
</evidence>
<accession>A0ABN5YP42</accession>
<feature type="compositionally biased region" description="Gly residues" evidence="1">
    <location>
        <begin position="59"/>
        <end position="68"/>
    </location>
</feature>
<feature type="signal peptide" evidence="2">
    <location>
        <begin position="1"/>
        <end position="30"/>
    </location>
</feature>
<reference evidence="3 4" key="1">
    <citation type="journal article" date="2019" name="Emerg. Microbes Infect.">
        <title>Comprehensive subspecies identification of 175 nontuberculous mycobacteria species based on 7547 genomic profiles.</title>
        <authorList>
            <person name="Matsumoto Y."/>
            <person name="Kinjo T."/>
            <person name="Motooka D."/>
            <person name="Nabeya D."/>
            <person name="Jung N."/>
            <person name="Uechi K."/>
            <person name="Horii T."/>
            <person name="Iida T."/>
            <person name="Fujita J."/>
            <person name="Nakamura S."/>
        </authorList>
    </citation>
    <scope>NUCLEOTIDE SEQUENCE [LARGE SCALE GENOMIC DNA]</scope>
    <source>
        <strain evidence="3 4">JCM 15296</strain>
    </source>
</reference>
<dbReference type="EMBL" id="AP022577">
    <property type="protein sequence ID" value="BBX83291.1"/>
    <property type="molecule type" value="Genomic_DNA"/>
</dbReference>
<feature type="region of interest" description="Disordered" evidence="1">
    <location>
        <begin position="48"/>
        <end position="79"/>
    </location>
</feature>
<feature type="compositionally biased region" description="Low complexity" evidence="1">
    <location>
        <begin position="69"/>
        <end position="79"/>
    </location>
</feature>
<evidence type="ECO:0000313" key="3">
    <source>
        <dbReference type="EMBL" id="BBX83291.1"/>
    </source>
</evidence>
<gene>
    <name evidence="3" type="ORF">MAUB_11640</name>
</gene>
<proteinExistence type="predicted"/>
<sequence length="79" mass="7653">MALSTSISHFFTVGALCAAALTIGIPMASADNTIECAPGQVVIDGQCHVPSGVNNNTGSTGGTSGSTTGGHTSPGSHSH</sequence>
<dbReference type="RefSeq" id="WP_138231229.1">
    <property type="nucleotide sequence ID" value="NZ_AP022577.1"/>
</dbReference>
<evidence type="ECO:0000256" key="1">
    <source>
        <dbReference type="SAM" id="MobiDB-lite"/>
    </source>
</evidence>
<dbReference type="Proteomes" id="UP000465609">
    <property type="component" value="Chromosome"/>
</dbReference>
<protein>
    <submittedName>
        <fullName evidence="3">Uncharacterized protein</fullName>
    </submittedName>
</protein>
<name>A0ABN5YP42_9MYCO</name>
<organism evidence="3 4">
    <name type="scientific">Mycolicibacterium aubagnense</name>
    <dbReference type="NCBI Taxonomy" id="319707"/>
    <lineage>
        <taxon>Bacteria</taxon>
        <taxon>Bacillati</taxon>
        <taxon>Actinomycetota</taxon>
        <taxon>Actinomycetes</taxon>
        <taxon>Mycobacteriales</taxon>
        <taxon>Mycobacteriaceae</taxon>
        <taxon>Mycolicibacterium</taxon>
    </lineage>
</organism>
<keyword evidence="4" id="KW-1185">Reference proteome</keyword>
<keyword evidence="2" id="KW-0732">Signal</keyword>
<feature type="chain" id="PRO_5045784835" evidence="2">
    <location>
        <begin position="31"/>
        <end position="79"/>
    </location>
</feature>
<evidence type="ECO:0000256" key="2">
    <source>
        <dbReference type="SAM" id="SignalP"/>
    </source>
</evidence>